<feature type="domain" description="ABC transporter" evidence="5">
    <location>
        <begin position="6"/>
        <end position="237"/>
    </location>
</feature>
<sequence>MNELILEMRGVRVDRETRKNILNIERFSLARGELAAVVGPNGAGKSTLLQTVNLLHPYQGEIRLFGDDVLQQDKVGLRRRCSMVFQETLLLKETVLANVAYPLKFRGLAPDEAARLAEKTLTDFHCSHLAARQARSLSGGEAQRVCIARALVTEPELLLLDEPFAALDAATRLKMIEEIRQVAEAREIAVLLVSHNFADVLHFAGRAIVMFNGSIVQDDKPEAVMRRPVNEQTARLAGVDNIIPCCVEQEGQDRFIKLANGIRFLYHGEVSGPVSACCLPSDALYLREERTLRQEEPWVEIVGLVERVVPGLGTYQILVEFGGQMLYARVPRHYAAGKINVADTIKLVFNPVEAHIV</sequence>
<dbReference type="InterPro" id="IPR003593">
    <property type="entry name" value="AAA+_ATPase"/>
</dbReference>
<dbReference type="GO" id="GO:0005524">
    <property type="term" value="F:ATP binding"/>
    <property type="evidence" value="ECO:0007669"/>
    <property type="project" value="UniProtKB-KW"/>
</dbReference>
<dbReference type="PANTHER" id="PTHR42781:SF4">
    <property type="entry name" value="SPERMIDINE_PUTRESCINE IMPORT ATP-BINDING PROTEIN POTA"/>
    <property type="match status" value="1"/>
</dbReference>
<dbReference type="GO" id="GO:0016887">
    <property type="term" value="F:ATP hydrolysis activity"/>
    <property type="evidence" value="ECO:0007669"/>
    <property type="project" value="InterPro"/>
</dbReference>
<proteinExistence type="predicted"/>
<name>A0A498RE60_9FIRM</name>
<dbReference type="GO" id="GO:0005886">
    <property type="term" value="C:plasma membrane"/>
    <property type="evidence" value="ECO:0007669"/>
    <property type="project" value="UniProtKB-SubCell"/>
</dbReference>
<dbReference type="SMART" id="SM00382">
    <property type="entry name" value="AAA"/>
    <property type="match status" value="1"/>
</dbReference>
<dbReference type="InterPro" id="IPR027417">
    <property type="entry name" value="P-loop_NTPase"/>
</dbReference>
<dbReference type="InterPro" id="IPR003439">
    <property type="entry name" value="ABC_transporter-like_ATP-bd"/>
</dbReference>
<dbReference type="OrthoDB" id="9780431at2"/>
<keyword evidence="7" id="KW-1185">Reference proteome</keyword>
<organism evidence="6 7">
    <name type="scientific">Lucifera butyrica</name>
    <dbReference type="NCBI Taxonomy" id="1351585"/>
    <lineage>
        <taxon>Bacteria</taxon>
        <taxon>Bacillati</taxon>
        <taxon>Bacillota</taxon>
        <taxon>Negativicutes</taxon>
        <taxon>Veillonellales</taxon>
        <taxon>Veillonellaceae</taxon>
        <taxon>Lucifera</taxon>
    </lineage>
</organism>
<dbReference type="CDD" id="cd03225">
    <property type="entry name" value="ABC_cobalt_CbiO_domain1"/>
    <property type="match status" value="1"/>
</dbReference>
<gene>
    <name evidence="6" type="ORF">LUCI_4914</name>
</gene>
<dbReference type="GO" id="GO:0022857">
    <property type="term" value="F:transmembrane transporter activity"/>
    <property type="evidence" value="ECO:0007669"/>
    <property type="project" value="UniProtKB-ARBA"/>
</dbReference>
<evidence type="ECO:0000256" key="4">
    <source>
        <dbReference type="ARBA" id="ARBA00022840"/>
    </source>
</evidence>
<keyword evidence="3" id="KW-0547">Nucleotide-binding</keyword>
<keyword evidence="2" id="KW-0813">Transport</keyword>
<dbReference type="InterPro" id="IPR015856">
    <property type="entry name" value="ABC_transpr_CbiO/EcfA_su"/>
</dbReference>
<dbReference type="SUPFAM" id="SSF52540">
    <property type="entry name" value="P-loop containing nucleoside triphosphate hydrolases"/>
    <property type="match status" value="1"/>
</dbReference>
<dbReference type="InterPro" id="IPR017871">
    <property type="entry name" value="ABC_transporter-like_CS"/>
</dbReference>
<evidence type="ECO:0000256" key="3">
    <source>
        <dbReference type="ARBA" id="ARBA00022741"/>
    </source>
</evidence>
<dbReference type="PROSITE" id="PS00211">
    <property type="entry name" value="ABC_TRANSPORTER_1"/>
    <property type="match status" value="1"/>
</dbReference>
<dbReference type="Proteomes" id="UP000277811">
    <property type="component" value="Unassembled WGS sequence"/>
</dbReference>
<protein>
    <submittedName>
        <fullName evidence="6">Abc transporter</fullName>
    </submittedName>
</protein>
<dbReference type="AlphaFoldDB" id="A0A498RE60"/>
<evidence type="ECO:0000313" key="7">
    <source>
        <dbReference type="Proteomes" id="UP000277811"/>
    </source>
</evidence>
<reference evidence="6 7" key="1">
    <citation type="submission" date="2018-06" db="EMBL/GenBank/DDBJ databases">
        <authorList>
            <person name="Strepis N."/>
        </authorList>
    </citation>
    <scope>NUCLEOTIDE SEQUENCE [LARGE SCALE GENOMIC DNA]</scope>
    <source>
        <strain evidence="6">LUCI</strain>
    </source>
</reference>
<dbReference type="EMBL" id="UPPP01000127">
    <property type="protein sequence ID" value="VBB09619.1"/>
    <property type="molecule type" value="Genomic_DNA"/>
</dbReference>
<evidence type="ECO:0000256" key="1">
    <source>
        <dbReference type="ARBA" id="ARBA00004202"/>
    </source>
</evidence>
<keyword evidence="4" id="KW-0067">ATP-binding</keyword>
<evidence type="ECO:0000313" key="6">
    <source>
        <dbReference type="EMBL" id="VBB09619.1"/>
    </source>
</evidence>
<evidence type="ECO:0000259" key="5">
    <source>
        <dbReference type="PROSITE" id="PS50893"/>
    </source>
</evidence>
<dbReference type="InterPro" id="IPR050093">
    <property type="entry name" value="ABC_SmlMolc_Importer"/>
</dbReference>
<comment type="subcellular location">
    <subcellularLocation>
        <location evidence="1">Cell membrane</location>
        <topology evidence="1">Peripheral membrane protein</topology>
    </subcellularLocation>
</comment>
<evidence type="ECO:0000256" key="2">
    <source>
        <dbReference type="ARBA" id="ARBA00022448"/>
    </source>
</evidence>
<dbReference type="PANTHER" id="PTHR42781">
    <property type="entry name" value="SPERMIDINE/PUTRESCINE IMPORT ATP-BINDING PROTEIN POTA"/>
    <property type="match status" value="1"/>
</dbReference>
<dbReference type="Gene3D" id="3.40.50.300">
    <property type="entry name" value="P-loop containing nucleotide triphosphate hydrolases"/>
    <property type="match status" value="1"/>
</dbReference>
<dbReference type="PROSITE" id="PS50893">
    <property type="entry name" value="ABC_TRANSPORTER_2"/>
    <property type="match status" value="1"/>
</dbReference>
<accession>A0A498RE60</accession>
<dbReference type="RefSeq" id="WP_122630390.1">
    <property type="nucleotide sequence ID" value="NZ_UPPP01000127.1"/>
</dbReference>
<dbReference type="Pfam" id="PF00005">
    <property type="entry name" value="ABC_tran"/>
    <property type="match status" value="1"/>
</dbReference>